<dbReference type="AlphaFoldDB" id="A0A9X1QXZ4"/>
<keyword evidence="2" id="KW-1185">Reference proteome</keyword>
<accession>A0A9X1QXZ4</accession>
<dbReference type="Proteomes" id="UP001139461">
    <property type="component" value="Unassembled WGS sequence"/>
</dbReference>
<name>A0A9X1QXZ4_9FLAO</name>
<evidence type="ECO:0000313" key="1">
    <source>
        <dbReference type="EMBL" id="MCG2419422.1"/>
    </source>
</evidence>
<dbReference type="RefSeq" id="WP_237603208.1">
    <property type="nucleotide sequence ID" value="NZ_JAIRBA010000019.1"/>
</dbReference>
<proteinExistence type="predicted"/>
<gene>
    <name evidence="1" type="ORF">K8089_10335</name>
</gene>
<comment type="caution">
    <text evidence="1">The sequence shown here is derived from an EMBL/GenBank/DDBJ whole genome shotgun (WGS) entry which is preliminary data.</text>
</comment>
<sequence>MIQEIIEHIKTNPAGESVKSIVINGRDYELSCKWKKRVEISISPIQPILIETTFSSIRKTPFLSIIVRSPQYRLRGERTELTEKLLANKFTPALLHYPNSELSCKSSQISFTATLRKKHISQLEKMILYFEALVGTLK</sequence>
<dbReference type="EMBL" id="JAIRBA010000019">
    <property type="protein sequence ID" value="MCG2419422.1"/>
    <property type="molecule type" value="Genomic_DNA"/>
</dbReference>
<organism evidence="1 2">
    <name type="scientific">Aequorivita vitellina</name>
    <dbReference type="NCBI Taxonomy" id="2874475"/>
    <lineage>
        <taxon>Bacteria</taxon>
        <taxon>Pseudomonadati</taxon>
        <taxon>Bacteroidota</taxon>
        <taxon>Flavobacteriia</taxon>
        <taxon>Flavobacteriales</taxon>
        <taxon>Flavobacteriaceae</taxon>
        <taxon>Aequorivita</taxon>
    </lineage>
</organism>
<protein>
    <submittedName>
        <fullName evidence="1">Uncharacterized protein</fullName>
    </submittedName>
</protein>
<evidence type="ECO:0000313" key="2">
    <source>
        <dbReference type="Proteomes" id="UP001139461"/>
    </source>
</evidence>
<reference evidence="1" key="1">
    <citation type="submission" date="2021-09" db="EMBL/GenBank/DDBJ databases">
        <title>Genome of Aequorivita sp. strain F47161.</title>
        <authorList>
            <person name="Wang Y."/>
        </authorList>
    </citation>
    <scope>NUCLEOTIDE SEQUENCE</scope>
    <source>
        <strain evidence="1">F47161</strain>
    </source>
</reference>